<dbReference type="Proteomes" id="UP000024635">
    <property type="component" value="Unassembled WGS sequence"/>
</dbReference>
<keyword evidence="2" id="KW-1185">Reference proteome</keyword>
<gene>
    <name evidence="1" type="primary">Acey_s0235.g3192</name>
    <name evidence="1" type="ORF">Y032_0235g3192</name>
</gene>
<name>A0A016SFU5_9BILA</name>
<protein>
    <submittedName>
        <fullName evidence="1">Uncharacterized protein</fullName>
    </submittedName>
</protein>
<sequence>MKTDLKSASRAAYGNIHLATKGDTDQVSFRALIFYRKSLCLSRSQFRRLIHPSSELSHVVPSSSFEECLCE</sequence>
<proteinExistence type="predicted"/>
<accession>A0A016SFU5</accession>
<comment type="caution">
    <text evidence="1">The sequence shown here is derived from an EMBL/GenBank/DDBJ whole genome shotgun (WGS) entry which is preliminary data.</text>
</comment>
<evidence type="ECO:0000313" key="2">
    <source>
        <dbReference type="Proteomes" id="UP000024635"/>
    </source>
</evidence>
<evidence type="ECO:0000313" key="1">
    <source>
        <dbReference type="EMBL" id="EYB89169.1"/>
    </source>
</evidence>
<organism evidence="1 2">
    <name type="scientific">Ancylostoma ceylanicum</name>
    <dbReference type="NCBI Taxonomy" id="53326"/>
    <lineage>
        <taxon>Eukaryota</taxon>
        <taxon>Metazoa</taxon>
        <taxon>Ecdysozoa</taxon>
        <taxon>Nematoda</taxon>
        <taxon>Chromadorea</taxon>
        <taxon>Rhabditida</taxon>
        <taxon>Rhabditina</taxon>
        <taxon>Rhabditomorpha</taxon>
        <taxon>Strongyloidea</taxon>
        <taxon>Ancylostomatidae</taxon>
        <taxon>Ancylostomatinae</taxon>
        <taxon>Ancylostoma</taxon>
    </lineage>
</organism>
<dbReference type="AlphaFoldDB" id="A0A016SFU5"/>
<reference evidence="2" key="1">
    <citation type="journal article" date="2015" name="Nat. Genet.">
        <title>The genome and transcriptome of the zoonotic hookworm Ancylostoma ceylanicum identify infection-specific gene families.</title>
        <authorList>
            <person name="Schwarz E.M."/>
            <person name="Hu Y."/>
            <person name="Antoshechkin I."/>
            <person name="Miller M.M."/>
            <person name="Sternberg P.W."/>
            <person name="Aroian R.V."/>
        </authorList>
    </citation>
    <scope>NUCLEOTIDE SEQUENCE</scope>
    <source>
        <strain evidence="2">HY135</strain>
    </source>
</reference>
<dbReference type="EMBL" id="JARK01001571">
    <property type="protein sequence ID" value="EYB89169.1"/>
    <property type="molecule type" value="Genomic_DNA"/>
</dbReference>